<dbReference type="AlphaFoldDB" id="A0A9D4T8H9"/>
<dbReference type="EMBL" id="JABSTV010001245">
    <property type="protein sequence ID" value="KAH7982321.1"/>
    <property type="molecule type" value="Genomic_DNA"/>
</dbReference>
<reference evidence="2" key="1">
    <citation type="journal article" date="2020" name="Cell">
        <title>Large-Scale Comparative Analyses of Tick Genomes Elucidate Their Genetic Diversity and Vector Capacities.</title>
        <authorList>
            <consortium name="Tick Genome and Microbiome Consortium (TIGMIC)"/>
            <person name="Jia N."/>
            <person name="Wang J."/>
            <person name="Shi W."/>
            <person name="Du L."/>
            <person name="Sun Y."/>
            <person name="Zhan W."/>
            <person name="Jiang J.F."/>
            <person name="Wang Q."/>
            <person name="Zhang B."/>
            <person name="Ji P."/>
            <person name="Bell-Sakyi L."/>
            <person name="Cui X.M."/>
            <person name="Yuan T.T."/>
            <person name="Jiang B.G."/>
            <person name="Yang W.F."/>
            <person name="Lam T.T."/>
            <person name="Chang Q.C."/>
            <person name="Ding S.J."/>
            <person name="Wang X.J."/>
            <person name="Zhu J.G."/>
            <person name="Ruan X.D."/>
            <person name="Zhao L."/>
            <person name="Wei J.T."/>
            <person name="Ye R.Z."/>
            <person name="Que T.C."/>
            <person name="Du C.H."/>
            <person name="Zhou Y.H."/>
            <person name="Cheng J.X."/>
            <person name="Dai P.F."/>
            <person name="Guo W.B."/>
            <person name="Han X.H."/>
            <person name="Huang E.J."/>
            <person name="Li L.F."/>
            <person name="Wei W."/>
            <person name="Gao Y.C."/>
            <person name="Liu J.Z."/>
            <person name="Shao H.Z."/>
            <person name="Wang X."/>
            <person name="Wang C.C."/>
            <person name="Yang T.C."/>
            <person name="Huo Q.B."/>
            <person name="Li W."/>
            <person name="Chen H.Y."/>
            <person name="Chen S.E."/>
            <person name="Zhou L.G."/>
            <person name="Ni X.B."/>
            <person name="Tian J.H."/>
            <person name="Sheng Y."/>
            <person name="Liu T."/>
            <person name="Pan Y.S."/>
            <person name="Xia L.Y."/>
            <person name="Li J."/>
            <person name="Zhao F."/>
            <person name="Cao W.C."/>
        </authorList>
    </citation>
    <scope>NUCLEOTIDE SEQUENCE</scope>
    <source>
        <strain evidence="2">Rsan-2018</strain>
    </source>
</reference>
<dbReference type="Proteomes" id="UP000821837">
    <property type="component" value="Chromosome 1"/>
</dbReference>
<proteinExistence type="predicted"/>
<evidence type="ECO:0000313" key="2">
    <source>
        <dbReference type="EMBL" id="KAH7982321.1"/>
    </source>
</evidence>
<reference evidence="2" key="2">
    <citation type="submission" date="2021-09" db="EMBL/GenBank/DDBJ databases">
        <authorList>
            <person name="Jia N."/>
            <person name="Wang J."/>
            <person name="Shi W."/>
            <person name="Du L."/>
            <person name="Sun Y."/>
            <person name="Zhan W."/>
            <person name="Jiang J."/>
            <person name="Wang Q."/>
            <person name="Zhang B."/>
            <person name="Ji P."/>
            <person name="Sakyi L.B."/>
            <person name="Cui X."/>
            <person name="Yuan T."/>
            <person name="Jiang B."/>
            <person name="Yang W."/>
            <person name="Lam T.T.-Y."/>
            <person name="Chang Q."/>
            <person name="Ding S."/>
            <person name="Wang X."/>
            <person name="Zhu J."/>
            <person name="Ruan X."/>
            <person name="Zhao L."/>
            <person name="Wei J."/>
            <person name="Que T."/>
            <person name="Du C."/>
            <person name="Cheng J."/>
            <person name="Dai P."/>
            <person name="Han X."/>
            <person name="Huang E."/>
            <person name="Gao Y."/>
            <person name="Liu J."/>
            <person name="Shao H."/>
            <person name="Ye R."/>
            <person name="Li L."/>
            <person name="Wei W."/>
            <person name="Wang X."/>
            <person name="Wang C."/>
            <person name="Huo Q."/>
            <person name="Li W."/>
            <person name="Guo W."/>
            <person name="Chen H."/>
            <person name="Chen S."/>
            <person name="Zhou L."/>
            <person name="Zhou L."/>
            <person name="Ni X."/>
            <person name="Tian J."/>
            <person name="Zhou Y."/>
            <person name="Sheng Y."/>
            <person name="Liu T."/>
            <person name="Pan Y."/>
            <person name="Xia L."/>
            <person name="Li J."/>
            <person name="Zhao F."/>
            <person name="Cao W."/>
        </authorList>
    </citation>
    <scope>NUCLEOTIDE SEQUENCE</scope>
    <source>
        <strain evidence="2">Rsan-2018</strain>
        <tissue evidence="2">Larvae</tissue>
    </source>
</reference>
<keyword evidence="3" id="KW-1185">Reference proteome</keyword>
<name>A0A9D4T8H9_RHISA</name>
<accession>A0A9D4T8H9</accession>
<gene>
    <name evidence="2" type="ORF">HPB52_004084</name>
</gene>
<sequence length="304" mass="33143">MSGSRRPQRSCVVWGDSAKAPAERPLAAERRANVRPLAFCSLGRVHSCANISNEREQATPEELRGWGDSAKAAAERPLVAERRANVRPLAFCSLGRVHSCANISNEREQATPEELRGWGDSAKAAAERPLVAERRANVRPLAFCSLGRVHSCANISNEREQATPEELRGWGDSAKAAAERPLVAERRANVRPLAFCSLGRVHSCATISNEREQATPEELRGWGRSAKAPAKRPLAAERRANVRPLAFCSLGRVHSCANISNERAQATPEELRGWGDSAKAPAERPLAAERRANVRPLAFCSLGR</sequence>
<protein>
    <submittedName>
        <fullName evidence="2">Uncharacterized protein</fullName>
    </submittedName>
</protein>
<evidence type="ECO:0000313" key="3">
    <source>
        <dbReference type="Proteomes" id="UP000821837"/>
    </source>
</evidence>
<feature type="region of interest" description="Disordered" evidence="1">
    <location>
        <begin position="267"/>
        <end position="287"/>
    </location>
</feature>
<comment type="caution">
    <text evidence="2">The sequence shown here is derived from an EMBL/GenBank/DDBJ whole genome shotgun (WGS) entry which is preliminary data.</text>
</comment>
<organism evidence="2 3">
    <name type="scientific">Rhipicephalus sanguineus</name>
    <name type="common">Brown dog tick</name>
    <name type="synonym">Ixodes sanguineus</name>
    <dbReference type="NCBI Taxonomy" id="34632"/>
    <lineage>
        <taxon>Eukaryota</taxon>
        <taxon>Metazoa</taxon>
        <taxon>Ecdysozoa</taxon>
        <taxon>Arthropoda</taxon>
        <taxon>Chelicerata</taxon>
        <taxon>Arachnida</taxon>
        <taxon>Acari</taxon>
        <taxon>Parasitiformes</taxon>
        <taxon>Ixodida</taxon>
        <taxon>Ixodoidea</taxon>
        <taxon>Ixodidae</taxon>
        <taxon>Rhipicephalinae</taxon>
        <taxon>Rhipicephalus</taxon>
        <taxon>Rhipicephalus</taxon>
    </lineage>
</organism>
<evidence type="ECO:0000256" key="1">
    <source>
        <dbReference type="SAM" id="MobiDB-lite"/>
    </source>
</evidence>